<dbReference type="Proteomes" id="UP000198729">
    <property type="component" value="Unassembled WGS sequence"/>
</dbReference>
<dbReference type="STRING" id="51642.NSMM_370104"/>
<gene>
    <name evidence="2" type="ORF">NSMM_370104</name>
</gene>
<dbReference type="EMBL" id="FMWO01000044">
    <property type="protein sequence ID" value="SCZ85325.1"/>
    <property type="molecule type" value="Genomic_DNA"/>
</dbReference>
<reference evidence="2 3" key="1">
    <citation type="submission" date="2016-10" db="EMBL/GenBank/DDBJ databases">
        <authorList>
            <person name="de Groot N.N."/>
        </authorList>
    </citation>
    <scope>NUCLEOTIDE SEQUENCE [LARGE SCALE GENOMIC DNA]</scope>
    <source>
        <strain evidence="2">1</strain>
    </source>
</reference>
<evidence type="ECO:0008006" key="4">
    <source>
        <dbReference type="Google" id="ProtNLM"/>
    </source>
</evidence>
<organism evidence="2 3">
    <name type="scientific">Nitrosomonas mobilis</name>
    <dbReference type="NCBI Taxonomy" id="51642"/>
    <lineage>
        <taxon>Bacteria</taxon>
        <taxon>Pseudomonadati</taxon>
        <taxon>Pseudomonadota</taxon>
        <taxon>Betaproteobacteria</taxon>
        <taxon>Nitrosomonadales</taxon>
        <taxon>Nitrosomonadaceae</taxon>
        <taxon>Nitrosomonas</taxon>
    </lineage>
</organism>
<dbReference type="AlphaFoldDB" id="A0A1G5SDR0"/>
<accession>A0A1G5SDR0</accession>
<dbReference type="InterPro" id="IPR012899">
    <property type="entry name" value="LTXXQ"/>
</dbReference>
<keyword evidence="3" id="KW-1185">Reference proteome</keyword>
<feature type="region of interest" description="Disordered" evidence="1">
    <location>
        <begin position="44"/>
        <end position="82"/>
    </location>
</feature>
<name>A0A1G5SDR0_9PROT</name>
<evidence type="ECO:0000313" key="2">
    <source>
        <dbReference type="EMBL" id="SCZ85325.1"/>
    </source>
</evidence>
<sequence length="197" mass="22289">MIDSKSIISTVVSTVFVIAISTVPTISLAESAQSLNKSLMLAQVPQHEQDKESAHGSHDKSKEGDSKHGAKKHGSMKKDRPDYAHMVISHSDTLKLSNEQLGKIVRLHLKHEQEHKKLKAELKKSMKTFKKESMKPSTSDARLREIGKDQTNAFNAMVEHHITERHEIHAVLTTDQINKLKTMKMQHCDQDSEHNHH</sequence>
<proteinExistence type="predicted"/>
<feature type="compositionally biased region" description="Basic and acidic residues" evidence="1">
    <location>
        <begin position="47"/>
        <end position="68"/>
    </location>
</feature>
<protein>
    <recommendedName>
        <fullName evidence="4">LTXXQ motif family protein</fullName>
    </recommendedName>
</protein>
<evidence type="ECO:0000256" key="1">
    <source>
        <dbReference type="SAM" id="MobiDB-lite"/>
    </source>
</evidence>
<dbReference type="GO" id="GO:0042597">
    <property type="term" value="C:periplasmic space"/>
    <property type="evidence" value="ECO:0007669"/>
    <property type="project" value="InterPro"/>
</dbReference>
<dbReference type="Gene3D" id="1.20.120.1490">
    <property type="match status" value="1"/>
</dbReference>
<evidence type="ECO:0000313" key="3">
    <source>
        <dbReference type="Proteomes" id="UP000198729"/>
    </source>
</evidence>
<dbReference type="Pfam" id="PF07813">
    <property type="entry name" value="LTXXQ"/>
    <property type="match status" value="1"/>
</dbReference>
<dbReference type="RefSeq" id="WP_176753866.1">
    <property type="nucleotide sequence ID" value="NZ_FMWO01000044.1"/>
</dbReference>